<dbReference type="InterPro" id="IPR005064">
    <property type="entry name" value="BUG"/>
</dbReference>
<keyword evidence="2" id="KW-0732">Signal</keyword>
<evidence type="ECO:0000256" key="1">
    <source>
        <dbReference type="ARBA" id="ARBA00006987"/>
    </source>
</evidence>
<proteinExistence type="inferred from homology"/>
<accession>A0ABS6NLK3</accession>
<feature type="signal peptide" evidence="2">
    <location>
        <begin position="1"/>
        <end position="17"/>
    </location>
</feature>
<dbReference type="PANTHER" id="PTHR42928:SF5">
    <property type="entry name" value="BLR1237 PROTEIN"/>
    <property type="match status" value="1"/>
</dbReference>
<protein>
    <submittedName>
        <fullName evidence="3">Tripartite tricarboxylate transporter substrate binding protein</fullName>
    </submittedName>
</protein>
<comment type="similarity">
    <text evidence="1">Belongs to the UPF0065 (bug) family.</text>
</comment>
<dbReference type="PANTHER" id="PTHR42928">
    <property type="entry name" value="TRICARBOXYLATE-BINDING PROTEIN"/>
    <property type="match status" value="1"/>
</dbReference>
<dbReference type="Proteomes" id="UP000722165">
    <property type="component" value="Unassembled WGS sequence"/>
</dbReference>
<dbReference type="PIRSF" id="PIRSF017082">
    <property type="entry name" value="YflP"/>
    <property type="match status" value="1"/>
</dbReference>
<evidence type="ECO:0000313" key="3">
    <source>
        <dbReference type="EMBL" id="MBV4396509.1"/>
    </source>
</evidence>
<dbReference type="EMBL" id="JAHSPR010000002">
    <property type="protein sequence ID" value="MBV4396509.1"/>
    <property type="molecule type" value="Genomic_DNA"/>
</dbReference>
<evidence type="ECO:0000313" key="4">
    <source>
        <dbReference type="Proteomes" id="UP000722165"/>
    </source>
</evidence>
<gene>
    <name evidence="3" type="ORF">KU392_04445</name>
</gene>
<dbReference type="CDD" id="cd07012">
    <property type="entry name" value="PBP2_Bug_TTT"/>
    <property type="match status" value="1"/>
</dbReference>
<dbReference type="Pfam" id="PF03401">
    <property type="entry name" value="TctC"/>
    <property type="match status" value="1"/>
</dbReference>
<dbReference type="RefSeq" id="WP_217734667.1">
    <property type="nucleotide sequence ID" value="NZ_JAHSPR010000002.1"/>
</dbReference>
<reference evidence="3 4" key="1">
    <citation type="submission" date="2021-06" db="EMBL/GenBank/DDBJ databases">
        <authorList>
            <person name="Lu T."/>
            <person name="Wang Q."/>
            <person name="Han X."/>
        </authorList>
    </citation>
    <scope>NUCLEOTIDE SEQUENCE [LARGE SCALE GENOMIC DNA]</scope>
    <source>
        <strain evidence="3 4">LAM0050</strain>
    </source>
</reference>
<comment type="caution">
    <text evidence="3">The sequence shown here is derived from an EMBL/GenBank/DDBJ whole genome shotgun (WGS) entry which is preliminary data.</text>
</comment>
<feature type="chain" id="PRO_5046150775" evidence="2">
    <location>
        <begin position="18"/>
        <end position="325"/>
    </location>
</feature>
<name>A0ABS6NLK3_9BURK</name>
<keyword evidence="4" id="KW-1185">Reference proteome</keyword>
<organism evidence="3 4">
    <name type="scientific">Advenella alkanexedens</name>
    <dbReference type="NCBI Taxonomy" id="1481665"/>
    <lineage>
        <taxon>Bacteria</taxon>
        <taxon>Pseudomonadati</taxon>
        <taxon>Pseudomonadota</taxon>
        <taxon>Betaproteobacteria</taxon>
        <taxon>Burkholderiales</taxon>
        <taxon>Alcaligenaceae</taxon>
    </lineage>
</organism>
<evidence type="ECO:0000256" key="2">
    <source>
        <dbReference type="SAM" id="SignalP"/>
    </source>
</evidence>
<sequence length="325" mass="34419">MRIGKFFLSVMACVSFAGVMATSASGSLSYPNRTVNVIVGFGAGGASDILARVLASELQQDWGQSVVVDNKAGASGIIGTSFVAKSKPDGYTLQLLAGNHTINPALRNNLPFDSVKDVTPIMLVASAPNMLIVRADSGFKSLEDYIAAAKSRPEAVSYATSGIGTTVHLAGEKFANMADIKLNHIPYKGSAQSVNAVLSGEVDSAWVALNSSLSFVKSGDVRVLGIASKERSDFLPDVPVLKEQGIDMESNNWLAVSGPGNMADDIVMKIQSDLKRVLEKPAFLQRLAELGLAPIGMEHGEFASLIQDEINDYRQTVESAGIKPE</sequence>